<dbReference type="PROSITE" id="PS51197">
    <property type="entry name" value="HTH_RRF2_2"/>
    <property type="match status" value="1"/>
</dbReference>
<dbReference type="InterPro" id="IPR030489">
    <property type="entry name" value="TR_Rrf2-type_CS"/>
</dbReference>
<dbReference type="OrthoDB" id="9795923at2"/>
<evidence type="ECO:0000313" key="3">
    <source>
        <dbReference type="Proteomes" id="UP000018733"/>
    </source>
</evidence>
<dbReference type="PROSITE" id="PS01332">
    <property type="entry name" value="HTH_RRF2_1"/>
    <property type="match status" value="1"/>
</dbReference>
<dbReference type="AlphaFoldDB" id="V8QXV4"/>
<dbReference type="Gene3D" id="1.10.10.10">
    <property type="entry name" value="Winged helix-like DNA-binding domain superfamily/Winged helix DNA-binding domain"/>
    <property type="match status" value="1"/>
</dbReference>
<dbReference type="Proteomes" id="UP000018733">
    <property type="component" value="Unassembled WGS sequence"/>
</dbReference>
<dbReference type="SUPFAM" id="SSF46785">
    <property type="entry name" value="Winged helix' DNA-binding domain"/>
    <property type="match status" value="1"/>
</dbReference>
<dbReference type="NCBIfam" id="TIGR00738">
    <property type="entry name" value="rrf2_super"/>
    <property type="match status" value="1"/>
</dbReference>
<dbReference type="InterPro" id="IPR036388">
    <property type="entry name" value="WH-like_DNA-bd_sf"/>
</dbReference>
<keyword evidence="3" id="KW-1185">Reference proteome</keyword>
<dbReference type="InterPro" id="IPR000944">
    <property type="entry name" value="Tscrpt_reg_Rrf2"/>
</dbReference>
<dbReference type="RefSeq" id="WP_024003703.1">
    <property type="nucleotide sequence ID" value="NZ_KI650979.1"/>
</dbReference>
<proteinExistence type="predicted"/>
<dbReference type="GO" id="GO:0003700">
    <property type="term" value="F:DNA-binding transcription factor activity"/>
    <property type="evidence" value="ECO:0007669"/>
    <property type="project" value="TreeGrafter"/>
</dbReference>
<protein>
    <submittedName>
        <fullName evidence="2">Rrf2 family transcriptional regulator</fullName>
    </submittedName>
</protein>
<evidence type="ECO:0000313" key="2">
    <source>
        <dbReference type="EMBL" id="ETF04188.1"/>
    </source>
</evidence>
<dbReference type="HOGENOM" id="CLU_107144_2_1_4"/>
<dbReference type="GO" id="GO:0005829">
    <property type="term" value="C:cytosol"/>
    <property type="evidence" value="ECO:0007669"/>
    <property type="project" value="TreeGrafter"/>
</dbReference>
<organism evidence="2 3">
    <name type="scientific">Advenella kashmirensis W13003</name>
    <dbReference type="NCBI Taxonomy" id="1424334"/>
    <lineage>
        <taxon>Bacteria</taxon>
        <taxon>Pseudomonadati</taxon>
        <taxon>Pseudomonadota</taxon>
        <taxon>Betaproteobacteria</taxon>
        <taxon>Burkholderiales</taxon>
        <taxon>Alcaligenaceae</taxon>
    </lineage>
</organism>
<accession>V8QXV4</accession>
<dbReference type="PANTHER" id="PTHR33221">
    <property type="entry name" value="WINGED HELIX-TURN-HELIX TRANSCRIPTIONAL REGULATOR, RRF2 FAMILY"/>
    <property type="match status" value="1"/>
</dbReference>
<dbReference type="PANTHER" id="PTHR33221:SF4">
    <property type="entry name" value="HTH-TYPE TRANSCRIPTIONAL REPRESSOR NSRR"/>
    <property type="match status" value="1"/>
</dbReference>
<dbReference type="eggNOG" id="COG1959">
    <property type="taxonomic scope" value="Bacteria"/>
</dbReference>
<dbReference type="EMBL" id="AYXT01000001">
    <property type="protein sequence ID" value="ETF04188.1"/>
    <property type="molecule type" value="Genomic_DNA"/>
</dbReference>
<dbReference type="PATRIC" id="fig|1424334.3.peg.639"/>
<gene>
    <name evidence="2" type="ORF">W822_03180</name>
</gene>
<dbReference type="InterPro" id="IPR036390">
    <property type="entry name" value="WH_DNA-bd_sf"/>
</dbReference>
<evidence type="ECO:0000256" key="1">
    <source>
        <dbReference type="ARBA" id="ARBA00023125"/>
    </source>
</evidence>
<dbReference type="STRING" id="1424334.W822_03180"/>
<sequence>MRLTQYTDYALRVLIYLGSRDDGLTSIAEIARAYAISQNHLMKVVQHLGQLGYIETLRGRNGGIRLGRPPEQISIGELVRHTEGDIELVDCSSCAITGPCGLPSVFREATRAFLAVLDKYTLQDFLGSRDDLRVLLNLSPSEYPLTQYSRLRQLS</sequence>
<comment type="caution">
    <text evidence="2">The sequence shown here is derived from an EMBL/GenBank/DDBJ whole genome shotgun (WGS) entry which is preliminary data.</text>
</comment>
<keyword evidence="1" id="KW-0238">DNA-binding</keyword>
<name>V8QXV4_9BURK</name>
<dbReference type="GO" id="GO:0003677">
    <property type="term" value="F:DNA binding"/>
    <property type="evidence" value="ECO:0007669"/>
    <property type="project" value="UniProtKB-KW"/>
</dbReference>
<dbReference type="Pfam" id="PF02082">
    <property type="entry name" value="Rrf2"/>
    <property type="match status" value="1"/>
</dbReference>
<reference evidence="2 3" key="1">
    <citation type="journal article" date="2014" name="Genome Announc.">
        <title>Draft Genome Sequence of Advenella kashmirensis Strain W13003, a Polycyclic Aromatic Hydrocarbon-Degrading Bacterium.</title>
        <authorList>
            <person name="Wang X."/>
            <person name="Jin D."/>
            <person name="Zhou L."/>
            <person name="Wu L."/>
            <person name="An W."/>
            <person name="Zhao L."/>
        </authorList>
    </citation>
    <scope>NUCLEOTIDE SEQUENCE [LARGE SCALE GENOMIC DNA]</scope>
    <source>
        <strain evidence="2 3">W13003</strain>
    </source>
</reference>